<dbReference type="Gene3D" id="1.25.40.10">
    <property type="entry name" value="Tetratricopeptide repeat domain"/>
    <property type="match status" value="3"/>
</dbReference>
<evidence type="ECO:0000313" key="5">
    <source>
        <dbReference type="EnsemblProtists" id="EKX31236"/>
    </source>
</evidence>
<keyword evidence="1" id="KW-0677">Repeat</keyword>
<dbReference type="EMBL" id="JH993324">
    <property type="protein sequence ID" value="EKX31236.1"/>
    <property type="molecule type" value="Genomic_DNA"/>
</dbReference>
<reference evidence="6" key="2">
    <citation type="submission" date="2012-11" db="EMBL/GenBank/DDBJ databases">
        <authorList>
            <person name="Kuo A."/>
            <person name="Curtis B.A."/>
            <person name="Tanifuji G."/>
            <person name="Burki F."/>
            <person name="Gruber A."/>
            <person name="Irimia M."/>
            <person name="Maruyama S."/>
            <person name="Arias M.C."/>
            <person name="Ball S.G."/>
            <person name="Gile G.H."/>
            <person name="Hirakawa Y."/>
            <person name="Hopkins J.F."/>
            <person name="Rensing S.A."/>
            <person name="Schmutz J."/>
            <person name="Symeonidi A."/>
            <person name="Elias M."/>
            <person name="Eveleigh R.J."/>
            <person name="Herman E.K."/>
            <person name="Klute M.J."/>
            <person name="Nakayama T."/>
            <person name="Obornik M."/>
            <person name="Reyes-Prieto A."/>
            <person name="Armbrust E.V."/>
            <person name="Aves S.J."/>
            <person name="Beiko R.G."/>
            <person name="Coutinho P."/>
            <person name="Dacks J.B."/>
            <person name="Durnford D.G."/>
            <person name="Fast N.M."/>
            <person name="Green B.R."/>
            <person name="Grisdale C."/>
            <person name="Hempe F."/>
            <person name="Henrissat B."/>
            <person name="Hoppner M.P."/>
            <person name="Ishida K.-I."/>
            <person name="Kim E."/>
            <person name="Koreny L."/>
            <person name="Kroth P.G."/>
            <person name="Liu Y."/>
            <person name="Malik S.-B."/>
            <person name="Maier U.G."/>
            <person name="McRose D."/>
            <person name="Mock T."/>
            <person name="Neilson J.A."/>
            <person name="Onodera N.T."/>
            <person name="Poole A.M."/>
            <person name="Pritham E.J."/>
            <person name="Richards T.A."/>
            <person name="Rocap G."/>
            <person name="Roy S.W."/>
            <person name="Sarai C."/>
            <person name="Schaack S."/>
            <person name="Shirato S."/>
            <person name="Slamovits C.H."/>
            <person name="Spencer D.F."/>
            <person name="Suzuki S."/>
            <person name="Worden A.Z."/>
            <person name="Zauner S."/>
            <person name="Barry K."/>
            <person name="Bell C."/>
            <person name="Bharti A.K."/>
            <person name="Crow J.A."/>
            <person name="Grimwood J."/>
            <person name="Kramer R."/>
            <person name="Lindquist E."/>
            <person name="Lucas S."/>
            <person name="Salamov A."/>
            <person name="McFadden G.I."/>
            <person name="Lane C.E."/>
            <person name="Keeling P.J."/>
            <person name="Gray M.W."/>
            <person name="Grigoriev I.V."/>
            <person name="Archibald J.M."/>
        </authorList>
    </citation>
    <scope>NUCLEOTIDE SEQUENCE</scope>
    <source>
        <strain evidence="6">CCMP2712</strain>
    </source>
</reference>
<keyword evidence="2 3" id="KW-0802">TPR repeat</keyword>
<dbReference type="PaxDb" id="55529-EKX31236"/>
<organism evidence="4">
    <name type="scientific">Guillardia theta (strain CCMP2712)</name>
    <name type="common">Cryptophyte</name>
    <dbReference type="NCBI Taxonomy" id="905079"/>
    <lineage>
        <taxon>Eukaryota</taxon>
        <taxon>Cryptophyceae</taxon>
        <taxon>Pyrenomonadales</taxon>
        <taxon>Geminigeraceae</taxon>
        <taxon>Guillardia</taxon>
    </lineage>
</organism>
<dbReference type="KEGG" id="gtt:GUITHDRAFT_122560"/>
<dbReference type="Pfam" id="PF13424">
    <property type="entry name" value="TPR_12"/>
    <property type="match status" value="1"/>
</dbReference>
<dbReference type="InterPro" id="IPR011990">
    <property type="entry name" value="TPR-like_helical_dom_sf"/>
</dbReference>
<dbReference type="PROSITE" id="PS50005">
    <property type="entry name" value="TPR"/>
    <property type="match status" value="1"/>
</dbReference>
<sequence>MERTKGKKRTGCFLYERGDYSSTERLFRRALVIDPSNTLVLGEYGSLLAANNPQRSIGMFAKALAIDPTNRSEGEKDQAEALLRRSLKCHPADAESLTNLAAFLACQRQEYDEARSLYEKAERVQPDHVPTLCDFACLLKDELHDMEEASELFERALQLAPSHVPSLRGFAELKIAQARDRRDVEDAKDLLKRALRSSPNDADTLACLGGVLRESDNSREVAGLMLDKAIKIQPDHVASLCHKASLLRALKLVPNHLEAMLGRANILAIPPAGLPNATVQNEYQEAAKIFDKDGKVSMHGMMDEVVKSRFQKSAKIFERALSLAPDYVPALCGYGKVLCQLDDREGSERVLRKALRIDPHDWRTLANYGVMLVRMLGDTLNGEKMLKDAVRHAPEHAKAELQALKSQVLQQGEEKLSDLHKTAERIRWENRWKDADSINAPYDGRKFS</sequence>
<dbReference type="RefSeq" id="XP_005818216.1">
    <property type="nucleotide sequence ID" value="XM_005818159.1"/>
</dbReference>
<gene>
    <name evidence="4" type="ORF">GUITHDRAFT_122560</name>
</gene>
<dbReference type="AlphaFoldDB" id="L1I4R4"/>
<evidence type="ECO:0000256" key="3">
    <source>
        <dbReference type="PROSITE-ProRule" id="PRU00339"/>
    </source>
</evidence>
<dbReference type="OrthoDB" id="307538at2759"/>
<evidence type="ECO:0000313" key="6">
    <source>
        <dbReference type="Proteomes" id="UP000011087"/>
    </source>
</evidence>
<feature type="repeat" description="TPR" evidence="3">
    <location>
        <begin position="4"/>
        <end position="37"/>
    </location>
</feature>
<evidence type="ECO:0000256" key="1">
    <source>
        <dbReference type="ARBA" id="ARBA00022737"/>
    </source>
</evidence>
<dbReference type="InterPro" id="IPR019734">
    <property type="entry name" value="TPR_rpt"/>
</dbReference>
<dbReference type="HOGENOM" id="CLU_611719_0_0_1"/>
<dbReference type="OMA" id="IEWSDKA"/>
<dbReference type="InterPro" id="IPR051012">
    <property type="entry name" value="CellSynth/LPSAsmb/PSIAsmb"/>
</dbReference>
<evidence type="ECO:0000256" key="2">
    <source>
        <dbReference type="ARBA" id="ARBA00022803"/>
    </source>
</evidence>
<dbReference type="SUPFAM" id="SSF48452">
    <property type="entry name" value="TPR-like"/>
    <property type="match status" value="2"/>
</dbReference>
<dbReference type="PANTHER" id="PTHR45586">
    <property type="entry name" value="TPR REPEAT-CONTAINING PROTEIN PA4667"/>
    <property type="match status" value="1"/>
</dbReference>
<dbReference type="GeneID" id="17287958"/>
<evidence type="ECO:0000313" key="4">
    <source>
        <dbReference type="EMBL" id="EKX31236.1"/>
    </source>
</evidence>
<dbReference type="Proteomes" id="UP000011087">
    <property type="component" value="Unassembled WGS sequence"/>
</dbReference>
<dbReference type="PANTHER" id="PTHR45586:SF1">
    <property type="entry name" value="LIPOPOLYSACCHARIDE ASSEMBLY PROTEIN B"/>
    <property type="match status" value="1"/>
</dbReference>
<dbReference type="eggNOG" id="KOG1124">
    <property type="taxonomic scope" value="Eukaryota"/>
</dbReference>
<protein>
    <submittedName>
        <fullName evidence="4 5">Uncharacterized protein</fullName>
    </submittedName>
</protein>
<name>L1I4R4_GUITC</name>
<accession>L1I4R4</accession>
<reference evidence="4 6" key="1">
    <citation type="journal article" date="2012" name="Nature">
        <title>Algal genomes reveal evolutionary mosaicism and the fate of nucleomorphs.</title>
        <authorList>
            <consortium name="DOE Joint Genome Institute"/>
            <person name="Curtis B.A."/>
            <person name="Tanifuji G."/>
            <person name="Burki F."/>
            <person name="Gruber A."/>
            <person name="Irimia M."/>
            <person name="Maruyama S."/>
            <person name="Arias M.C."/>
            <person name="Ball S.G."/>
            <person name="Gile G.H."/>
            <person name="Hirakawa Y."/>
            <person name="Hopkins J.F."/>
            <person name="Kuo A."/>
            <person name="Rensing S.A."/>
            <person name="Schmutz J."/>
            <person name="Symeonidi A."/>
            <person name="Elias M."/>
            <person name="Eveleigh R.J."/>
            <person name="Herman E.K."/>
            <person name="Klute M.J."/>
            <person name="Nakayama T."/>
            <person name="Obornik M."/>
            <person name="Reyes-Prieto A."/>
            <person name="Armbrust E.V."/>
            <person name="Aves S.J."/>
            <person name="Beiko R.G."/>
            <person name="Coutinho P."/>
            <person name="Dacks J.B."/>
            <person name="Durnford D.G."/>
            <person name="Fast N.M."/>
            <person name="Green B.R."/>
            <person name="Grisdale C.J."/>
            <person name="Hempel F."/>
            <person name="Henrissat B."/>
            <person name="Hoppner M.P."/>
            <person name="Ishida K."/>
            <person name="Kim E."/>
            <person name="Koreny L."/>
            <person name="Kroth P.G."/>
            <person name="Liu Y."/>
            <person name="Malik S.B."/>
            <person name="Maier U.G."/>
            <person name="McRose D."/>
            <person name="Mock T."/>
            <person name="Neilson J.A."/>
            <person name="Onodera N.T."/>
            <person name="Poole A.M."/>
            <person name="Pritham E.J."/>
            <person name="Richards T.A."/>
            <person name="Rocap G."/>
            <person name="Roy S.W."/>
            <person name="Sarai C."/>
            <person name="Schaack S."/>
            <person name="Shirato S."/>
            <person name="Slamovits C.H."/>
            <person name="Spencer D.F."/>
            <person name="Suzuki S."/>
            <person name="Worden A.Z."/>
            <person name="Zauner S."/>
            <person name="Barry K."/>
            <person name="Bell C."/>
            <person name="Bharti A.K."/>
            <person name="Crow J.A."/>
            <person name="Grimwood J."/>
            <person name="Kramer R."/>
            <person name="Lindquist E."/>
            <person name="Lucas S."/>
            <person name="Salamov A."/>
            <person name="McFadden G.I."/>
            <person name="Lane C.E."/>
            <person name="Keeling P.J."/>
            <person name="Gray M.W."/>
            <person name="Grigoriev I.V."/>
            <person name="Archibald J.M."/>
        </authorList>
    </citation>
    <scope>NUCLEOTIDE SEQUENCE</scope>
    <source>
        <strain evidence="4 6">CCMP2712</strain>
    </source>
</reference>
<reference evidence="5" key="3">
    <citation type="submission" date="2015-06" db="UniProtKB">
        <authorList>
            <consortium name="EnsemblProtists"/>
        </authorList>
    </citation>
    <scope>IDENTIFICATION</scope>
</reference>
<keyword evidence="6" id="KW-1185">Reference proteome</keyword>
<dbReference type="SMART" id="SM00028">
    <property type="entry name" value="TPR"/>
    <property type="match status" value="4"/>
</dbReference>
<proteinExistence type="predicted"/>
<dbReference type="EnsemblProtists" id="EKX31236">
    <property type="protein sequence ID" value="EKX31236"/>
    <property type="gene ID" value="GUITHDRAFT_122560"/>
</dbReference>